<gene>
    <name evidence="9" type="ORF">FCM35_KLT20933</name>
</gene>
<evidence type="ECO:0000256" key="4">
    <source>
        <dbReference type="ARBA" id="ARBA00022801"/>
    </source>
</evidence>
<evidence type="ECO:0000256" key="1">
    <source>
        <dbReference type="ARBA" id="ARBA00008136"/>
    </source>
</evidence>
<feature type="compositionally biased region" description="Basic and acidic residues" evidence="8">
    <location>
        <begin position="294"/>
        <end position="318"/>
    </location>
</feature>
<dbReference type="OrthoDB" id="2111841at2759"/>
<proteinExistence type="inferred from homology"/>
<comment type="similarity">
    <text evidence="1">Belongs to the SOS response-associated peptidase family.</text>
</comment>
<evidence type="ECO:0000256" key="7">
    <source>
        <dbReference type="ARBA" id="ARBA00023239"/>
    </source>
</evidence>
<name>A0A833R2W4_9POAL</name>
<keyword evidence="4" id="KW-0378">Hydrolase</keyword>
<evidence type="ECO:0000256" key="3">
    <source>
        <dbReference type="ARBA" id="ARBA00022763"/>
    </source>
</evidence>
<keyword evidence="3" id="KW-0227">DNA damage</keyword>
<dbReference type="EMBL" id="SWLB01000009">
    <property type="protein sequence ID" value="KAF3334329.1"/>
    <property type="molecule type" value="Genomic_DNA"/>
</dbReference>
<dbReference type="Pfam" id="PF02586">
    <property type="entry name" value="SRAP"/>
    <property type="match status" value="1"/>
</dbReference>
<dbReference type="Gene3D" id="3.90.1680.10">
    <property type="entry name" value="SOS response associated peptidase-like"/>
    <property type="match status" value="1"/>
</dbReference>
<dbReference type="GO" id="GO:0003697">
    <property type="term" value="F:single-stranded DNA binding"/>
    <property type="evidence" value="ECO:0007669"/>
    <property type="project" value="InterPro"/>
</dbReference>
<dbReference type="AlphaFoldDB" id="A0A833R2W4"/>
<dbReference type="GO" id="GO:0008233">
    <property type="term" value="F:peptidase activity"/>
    <property type="evidence" value="ECO:0007669"/>
    <property type="project" value="UniProtKB-KW"/>
</dbReference>
<organism evidence="9 10">
    <name type="scientific">Carex littledalei</name>
    <dbReference type="NCBI Taxonomy" id="544730"/>
    <lineage>
        <taxon>Eukaryota</taxon>
        <taxon>Viridiplantae</taxon>
        <taxon>Streptophyta</taxon>
        <taxon>Embryophyta</taxon>
        <taxon>Tracheophyta</taxon>
        <taxon>Spermatophyta</taxon>
        <taxon>Magnoliopsida</taxon>
        <taxon>Liliopsida</taxon>
        <taxon>Poales</taxon>
        <taxon>Cyperaceae</taxon>
        <taxon>Cyperoideae</taxon>
        <taxon>Cariceae</taxon>
        <taxon>Carex</taxon>
        <taxon>Carex subgen. Euthyceras</taxon>
    </lineage>
</organism>
<dbReference type="GO" id="GO:0006508">
    <property type="term" value="P:proteolysis"/>
    <property type="evidence" value="ECO:0007669"/>
    <property type="project" value="UniProtKB-KW"/>
</dbReference>
<feature type="region of interest" description="Disordered" evidence="8">
    <location>
        <begin position="288"/>
        <end position="318"/>
    </location>
</feature>
<dbReference type="PANTHER" id="PTHR13604">
    <property type="entry name" value="DC12-RELATED"/>
    <property type="match status" value="1"/>
</dbReference>
<dbReference type="PROSITE" id="PS51257">
    <property type="entry name" value="PROKAR_LIPOPROTEIN"/>
    <property type="match status" value="1"/>
</dbReference>
<dbReference type="GO" id="GO:0106300">
    <property type="term" value="P:protein-DNA covalent cross-linking repair"/>
    <property type="evidence" value="ECO:0007669"/>
    <property type="project" value="InterPro"/>
</dbReference>
<dbReference type="SUPFAM" id="SSF143081">
    <property type="entry name" value="BB1717-like"/>
    <property type="match status" value="1"/>
</dbReference>
<keyword evidence="5" id="KW-0190">Covalent protein-DNA linkage</keyword>
<keyword evidence="2" id="KW-0645">Protease</keyword>
<evidence type="ECO:0000313" key="9">
    <source>
        <dbReference type="EMBL" id="KAF3334329.1"/>
    </source>
</evidence>
<evidence type="ECO:0000256" key="2">
    <source>
        <dbReference type="ARBA" id="ARBA00022670"/>
    </source>
</evidence>
<dbReference type="GO" id="GO:0016829">
    <property type="term" value="F:lyase activity"/>
    <property type="evidence" value="ECO:0007669"/>
    <property type="project" value="UniProtKB-KW"/>
</dbReference>
<dbReference type="PANTHER" id="PTHR13604:SF0">
    <property type="entry name" value="ABASIC SITE PROCESSING PROTEIN HMCES"/>
    <property type="match status" value="1"/>
</dbReference>
<dbReference type="InterPro" id="IPR036590">
    <property type="entry name" value="SRAP-like"/>
</dbReference>
<evidence type="ECO:0000256" key="6">
    <source>
        <dbReference type="ARBA" id="ARBA00023125"/>
    </source>
</evidence>
<keyword evidence="6" id="KW-0238">DNA-binding</keyword>
<accession>A0A833R2W4</accession>
<protein>
    <submittedName>
        <fullName evidence="9">Embryonic stem cell-specific 5-hydroxymethylcytosine-binding protein</fullName>
    </submittedName>
</protein>
<keyword evidence="7" id="KW-0456">Lyase</keyword>
<dbReference type="Proteomes" id="UP000623129">
    <property type="component" value="Unassembled WGS sequence"/>
</dbReference>
<evidence type="ECO:0000313" key="10">
    <source>
        <dbReference type="Proteomes" id="UP000623129"/>
    </source>
</evidence>
<reference evidence="9" key="1">
    <citation type="submission" date="2020-01" db="EMBL/GenBank/DDBJ databases">
        <title>Genome sequence of Kobresia littledalei, the first chromosome-level genome in the family Cyperaceae.</title>
        <authorList>
            <person name="Qu G."/>
        </authorList>
    </citation>
    <scope>NUCLEOTIDE SEQUENCE</scope>
    <source>
        <strain evidence="9">C.B.Clarke</strain>
        <tissue evidence="9">Leaf</tissue>
    </source>
</reference>
<comment type="caution">
    <text evidence="9">The sequence shown here is derived from an EMBL/GenBank/DDBJ whole genome shotgun (WGS) entry which is preliminary data.</text>
</comment>
<sequence>MCGRARCTLNPNQVAAACGFTGDGGRQTSVRTVDINGFRPSYNVSPGRYVPVAMVRRINSGVDGEKEVEPVVHCMKWGLVPSFTKKTEKPDHYRMFNARSESIKEKASFRRLIPANRCLVAVEGFYEWKKDGSKKQPYYIHFKDDMPLVFAALYDSWSNSDGEVLYTFTILTTRCSTSLEWLHDRMPVILGSKSSIDLWLDNSNQKFESLLVPYEGPDLVWHPVTAEVGKTSFDGPECIIEIQLKSTANHPISKFFTKKCDGGIKPEKEHSKETDTVVDIKKKDEPFNKQLTKAKNDEKSESSDVKKEETNESEDVKKEALTFEAEEFYASEKGKQSAGVKREFDEVKKFSHVDSLPVKKEKVAKKEDGQLSLLSYFGKK</sequence>
<dbReference type="InterPro" id="IPR003738">
    <property type="entry name" value="SRAP"/>
</dbReference>
<keyword evidence="10" id="KW-1185">Reference proteome</keyword>
<evidence type="ECO:0000256" key="5">
    <source>
        <dbReference type="ARBA" id="ARBA00023124"/>
    </source>
</evidence>
<evidence type="ECO:0000256" key="8">
    <source>
        <dbReference type="SAM" id="MobiDB-lite"/>
    </source>
</evidence>